<name>A0ABR5TJK4_9EURY</name>
<dbReference type="PANTHER" id="PTHR36842">
    <property type="entry name" value="PROTEIN TOLB HOMOLOG"/>
    <property type="match status" value="1"/>
</dbReference>
<evidence type="ECO:0000313" key="1">
    <source>
        <dbReference type="EMBL" id="KXB08416.1"/>
    </source>
</evidence>
<evidence type="ECO:0000313" key="2">
    <source>
        <dbReference type="Proteomes" id="UP000070633"/>
    </source>
</evidence>
<keyword evidence="2" id="KW-1185">Reference proteome</keyword>
<dbReference type="Gene3D" id="2.120.10.30">
    <property type="entry name" value="TolB, C-terminal domain"/>
    <property type="match status" value="1"/>
</dbReference>
<dbReference type="PANTHER" id="PTHR36842:SF1">
    <property type="entry name" value="PROTEIN TOLB"/>
    <property type="match status" value="1"/>
</dbReference>
<protein>
    <recommendedName>
        <fullName evidence="3">Peptidase MA-like domain-containing protein</fullName>
    </recommendedName>
</protein>
<gene>
    <name evidence="1" type="ORF">AKJ55_01050</name>
</gene>
<organism evidence="1 2">
    <name type="scientific">candidate division MSBL1 archaeon SCGC-AAA382M17</name>
    <dbReference type="NCBI Taxonomy" id="1698284"/>
    <lineage>
        <taxon>Archaea</taxon>
        <taxon>Methanobacteriati</taxon>
        <taxon>Methanobacteriota</taxon>
        <taxon>candidate division MSBL1</taxon>
    </lineage>
</organism>
<dbReference type="Proteomes" id="UP000070633">
    <property type="component" value="Unassembled WGS sequence"/>
</dbReference>
<reference evidence="1 2" key="1">
    <citation type="journal article" date="2016" name="Sci. Rep.">
        <title>Metabolic traits of an uncultured archaeal lineage -MSBL1- from brine pools of the Red Sea.</title>
        <authorList>
            <person name="Mwirichia R."/>
            <person name="Alam I."/>
            <person name="Rashid M."/>
            <person name="Vinu M."/>
            <person name="Ba-Alawi W."/>
            <person name="Anthony Kamau A."/>
            <person name="Kamanda Ngugi D."/>
            <person name="Goker M."/>
            <person name="Klenk H.P."/>
            <person name="Bajic V."/>
            <person name="Stingl U."/>
        </authorList>
    </citation>
    <scope>NUCLEOTIDE SEQUENCE [LARGE SCALE GENOMIC DNA]</scope>
    <source>
        <strain evidence="1">SCGC-AAA382M17</strain>
    </source>
</reference>
<evidence type="ECO:0008006" key="3">
    <source>
        <dbReference type="Google" id="ProtNLM"/>
    </source>
</evidence>
<dbReference type="SUPFAM" id="SSF82171">
    <property type="entry name" value="DPP6 N-terminal domain-like"/>
    <property type="match status" value="1"/>
</dbReference>
<dbReference type="InterPro" id="IPR011042">
    <property type="entry name" value="6-blade_b-propeller_TolB-like"/>
</dbReference>
<accession>A0ABR5TJK4</accession>
<comment type="caution">
    <text evidence="1">The sequence shown here is derived from an EMBL/GenBank/DDBJ whole genome shotgun (WGS) entry which is preliminary data.</text>
</comment>
<proteinExistence type="predicted"/>
<dbReference type="EMBL" id="LHYI01000019">
    <property type="protein sequence ID" value="KXB08416.1"/>
    <property type="molecule type" value="Genomic_DNA"/>
</dbReference>
<sequence>MIRIKKFVLLFICILASIEAGAQYFMSGQEPASTKWEQINSEHFQLIFPENYKENARYVANILEYSYDRVSNSMECKPRKVSVIIHNKSVTSNGFVAPAPHRVELYSVPPQDNNPMPWLEHLCVHELRHWVQIDKLNQGITRILNYIFGEQATAVVAGLLPMWYLEGDAVISETVLTKDGRGRVPDFTKQIRSRLSDSLPLYSFDKMLLGSYKNNTPNHYELGYHITSYARYQYGEKLWQNLENYVGQKPFQIFSFNFGLNRFTDSYSADLYDSAMTFYGSFYPRKSGKVDETNTHEINTTEHSSYTSYRHPRYMEDGNILALKKDYSRLPRFVKISKGKEKIIHIPGKMSFERFSYAKDLIVWSEEIPDVRWGNRSYSVIKVYNMKRGIEKILTEKTRLFAPDISDDGKRIAVIKVTQKSEYRLVVLDTENGWIQKQFTHPANIFIQQPVWSVDGKHIFVIGTSENGKSIYSINYSTGKWKQLLKPSFREIQHLSTGKDYLYFKGALDYKEEICALDLSEEELYRITHSPVNASDVSFSSSSNSIVYASFDSEGYNLYEKELDTTAFYPIKAQYNSDNQLIGSLREDEDQLFFSENIPAHRYNAHPYRRYKNLFNFHSWAPLYMDYNINLKSITDISPGITLFSQNLLSTALTTLGYSYQSGTHKLHSQFIYKGWFPVFRISTGYGGKPEVIRDPSVEWTPELNNDYMEFNASISLPLNFSCNKYFTGLVPSIAYEYDRDFYHNYREDYYMRGLKTINYNFWFYHYQRMAYRDLQPRWGFTFDLNFRTSPFSEKMLGNMTSLAGIFYLPGFIEDHGIKLNLGYQKQNPEAYLYPSYLKFPRGLQPSKTQKLFSFKSDYLFPLFYPDWNIPSVLYVKRFKAGLFYDYAMNRFQRVENNTRVWEQQALYSMGTEITSDFHIARIMFPFSAGVRYAYLPQLSDHRFELIFSIDFYRIYSNKF</sequence>